<gene>
    <name evidence="9" type="ORF">LR394_16625</name>
</gene>
<feature type="domain" description="SSD" evidence="8">
    <location>
        <begin position="209"/>
        <end position="326"/>
    </location>
</feature>
<dbReference type="RefSeq" id="WP_231442859.1">
    <property type="nucleotide sequence ID" value="NZ_JAJOMB010000008.1"/>
</dbReference>
<evidence type="ECO:0000256" key="1">
    <source>
        <dbReference type="ARBA" id="ARBA00004651"/>
    </source>
</evidence>
<evidence type="ECO:0000256" key="4">
    <source>
        <dbReference type="ARBA" id="ARBA00022692"/>
    </source>
</evidence>
<feature type="transmembrane region" description="Helical" evidence="7">
    <location>
        <begin position="523"/>
        <end position="542"/>
    </location>
</feature>
<feature type="transmembrane region" description="Helical" evidence="7">
    <location>
        <begin position="660"/>
        <end position="679"/>
    </location>
</feature>
<sequence length="732" mass="76318">MSALARWCYQHRYVVLGLWVALLVALGTTTAVRGTSYQDDFSLPGSESFTALELLEEASPAQAGDTGQIVFHTENGLVSDAAVQQRVSPMLAEIAELPHVAAVTSPYDEAGAGQVGPDGTIAFANIQFDTQAANIPVEDVEEVIDTAQAIDGDGLQVELGGQVIQAASQEIGGTAELIGVAAAAVILFIAFGSFFASLMPILVALFGVGVGILTIGQLSFGMTLSTIAPTLAALIGLGVGIDYALFIVTRYRNNLKSGIDPEEAAIRALNTSGRAVLFAGGTVVIALLGLLVLGVDFLAGMGIGAAVTVLATVLAAMTLLPAALGFFGMRLLSRRERQRMAEDGPSASHAQEGFWGRWANRIASRKAVFGVVATALILVLSLPALSVRLGLSDSGNDPESSTTRQAYDLLAEGFGPGSNGPLLLVAELGADSDAQALTALASSLESTPGVAAVQAAPVEPGAPLGIVQVIPTSSPQDEETSQLIQRLRQDVIPPAESGTTMDVYVGGATAIFDDFADELTSQLPLFIGVIIGLGFLLLLIAFRSVVVPLTAAVMNLIAAAASFGVLVAVFQWGWGSELIGAGPGGPVEAFLPVIMLAVLFGLSMDYQVFLVSRMHEEWHHTRDNARAVFVGQAETGRVITAAALIMIVVFSAFILEGQRVIAEFGVGLAAAVAIDAFLIRTILVPALMHAFGNANWWLPGWLDRILPHLSVDPADEPLPVAEESSPELVSRP</sequence>
<keyword evidence="4 7" id="KW-0812">Transmembrane</keyword>
<feature type="transmembrane region" description="Helical" evidence="7">
    <location>
        <begin position="226"/>
        <end position="248"/>
    </location>
</feature>
<comment type="caution">
    <text evidence="9">The sequence shown here is derived from an EMBL/GenBank/DDBJ whole genome shotgun (WGS) entry which is preliminary data.</text>
</comment>
<proteinExistence type="inferred from homology"/>
<feature type="transmembrane region" description="Helical" evidence="7">
    <location>
        <begin position="549"/>
        <end position="570"/>
    </location>
</feature>
<feature type="transmembrane region" description="Helical" evidence="7">
    <location>
        <begin position="275"/>
        <end position="295"/>
    </location>
</feature>
<comment type="subcellular location">
    <subcellularLocation>
        <location evidence="1">Cell membrane</location>
        <topology evidence="1">Multi-pass membrane protein</topology>
    </subcellularLocation>
</comment>
<dbReference type="SUPFAM" id="SSF82866">
    <property type="entry name" value="Multidrug efflux transporter AcrB transmembrane domain"/>
    <property type="match status" value="2"/>
</dbReference>
<feature type="transmembrane region" description="Helical" evidence="7">
    <location>
        <begin position="201"/>
        <end position="220"/>
    </location>
</feature>
<accession>A0A9X1SU37</accession>
<protein>
    <submittedName>
        <fullName evidence="9">MMPL family transporter</fullName>
    </submittedName>
</protein>
<dbReference type="Gene3D" id="1.20.1640.10">
    <property type="entry name" value="Multidrug efflux transporter AcrB transmembrane domain"/>
    <property type="match status" value="2"/>
</dbReference>
<keyword evidence="5 7" id="KW-1133">Transmembrane helix</keyword>
<keyword evidence="6 7" id="KW-0472">Membrane</keyword>
<evidence type="ECO:0000256" key="5">
    <source>
        <dbReference type="ARBA" id="ARBA00022989"/>
    </source>
</evidence>
<evidence type="ECO:0000259" key="8">
    <source>
        <dbReference type="PROSITE" id="PS50156"/>
    </source>
</evidence>
<feature type="transmembrane region" description="Helical" evidence="7">
    <location>
        <begin position="635"/>
        <end position="654"/>
    </location>
</feature>
<dbReference type="InterPro" id="IPR050545">
    <property type="entry name" value="Mycobact_MmpL"/>
</dbReference>
<dbReference type="AlphaFoldDB" id="A0A9X1SU37"/>
<keyword evidence="10" id="KW-1185">Reference proteome</keyword>
<dbReference type="Pfam" id="PF03176">
    <property type="entry name" value="MMPL"/>
    <property type="match status" value="2"/>
</dbReference>
<name>A0A9X1SU37_9ACTN</name>
<organism evidence="9 10">
    <name type="scientific">Kineosporia babensis</name>
    <dbReference type="NCBI Taxonomy" id="499548"/>
    <lineage>
        <taxon>Bacteria</taxon>
        <taxon>Bacillati</taxon>
        <taxon>Actinomycetota</taxon>
        <taxon>Actinomycetes</taxon>
        <taxon>Kineosporiales</taxon>
        <taxon>Kineosporiaceae</taxon>
        <taxon>Kineosporia</taxon>
    </lineage>
</organism>
<dbReference type="GO" id="GO:0005886">
    <property type="term" value="C:plasma membrane"/>
    <property type="evidence" value="ECO:0007669"/>
    <property type="project" value="UniProtKB-SubCell"/>
</dbReference>
<evidence type="ECO:0000256" key="7">
    <source>
        <dbReference type="SAM" id="Phobius"/>
    </source>
</evidence>
<feature type="transmembrane region" description="Helical" evidence="7">
    <location>
        <begin position="301"/>
        <end position="329"/>
    </location>
</feature>
<comment type="similarity">
    <text evidence="2">Belongs to the resistance-nodulation-cell division (RND) (TC 2.A.6) family. MmpL subfamily.</text>
</comment>
<dbReference type="PANTHER" id="PTHR33406:SF11">
    <property type="entry name" value="MEMBRANE PROTEIN SCO6666-RELATED"/>
    <property type="match status" value="1"/>
</dbReference>
<evidence type="ECO:0000256" key="2">
    <source>
        <dbReference type="ARBA" id="ARBA00010157"/>
    </source>
</evidence>
<dbReference type="InterPro" id="IPR000731">
    <property type="entry name" value="SSD"/>
</dbReference>
<feature type="transmembrane region" description="Helical" evidence="7">
    <location>
        <begin position="367"/>
        <end position="391"/>
    </location>
</feature>
<keyword evidence="3" id="KW-1003">Cell membrane</keyword>
<reference evidence="9" key="1">
    <citation type="submission" date="2021-11" db="EMBL/GenBank/DDBJ databases">
        <title>Streptomyces corallinus and Kineosporia corallina sp. nov., two new coral-derived marine actinobacteria.</title>
        <authorList>
            <person name="Buangrab K."/>
            <person name="Sutthacheep M."/>
            <person name="Yeemin T."/>
            <person name="Harunari E."/>
            <person name="Igarashi Y."/>
            <person name="Sripreechasak P."/>
            <person name="Kanchanasin P."/>
            <person name="Tanasupawat S."/>
            <person name="Phongsopitanun W."/>
        </authorList>
    </citation>
    <scope>NUCLEOTIDE SEQUENCE</scope>
    <source>
        <strain evidence="9">JCM 31032</strain>
    </source>
</reference>
<feature type="transmembrane region" description="Helical" evidence="7">
    <location>
        <begin position="590"/>
        <end position="614"/>
    </location>
</feature>
<dbReference type="EMBL" id="JAJOMB010000008">
    <property type="protein sequence ID" value="MCD5312534.1"/>
    <property type="molecule type" value="Genomic_DNA"/>
</dbReference>
<dbReference type="PANTHER" id="PTHR33406">
    <property type="entry name" value="MEMBRANE PROTEIN MJ1562-RELATED"/>
    <property type="match status" value="1"/>
</dbReference>
<dbReference type="Proteomes" id="UP001138997">
    <property type="component" value="Unassembled WGS sequence"/>
</dbReference>
<evidence type="ECO:0000256" key="6">
    <source>
        <dbReference type="ARBA" id="ARBA00023136"/>
    </source>
</evidence>
<dbReference type="InterPro" id="IPR004869">
    <property type="entry name" value="MMPL_dom"/>
</dbReference>
<evidence type="ECO:0000313" key="10">
    <source>
        <dbReference type="Proteomes" id="UP001138997"/>
    </source>
</evidence>
<feature type="transmembrane region" description="Helical" evidence="7">
    <location>
        <begin position="177"/>
        <end position="196"/>
    </location>
</feature>
<evidence type="ECO:0000313" key="9">
    <source>
        <dbReference type="EMBL" id="MCD5312534.1"/>
    </source>
</evidence>
<dbReference type="PROSITE" id="PS50156">
    <property type="entry name" value="SSD"/>
    <property type="match status" value="1"/>
</dbReference>
<evidence type="ECO:0000256" key="3">
    <source>
        <dbReference type="ARBA" id="ARBA00022475"/>
    </source>
</evidence>